<dbReference type="GO" id="GO:0006508">
    <property type="term" value="P:proteolysis"/>
    <property type="evidence" value="ECO:0007669"/>
    <property type="project" value="UniProtKB-KW"/>
</dbReference>
<evidence type="ECO:0000256" key="4">
    <source>
        <dbReference type="ARBA" id="ARBA00022807"/>
    </source>
</evidence>
<gene>
    <name evidence="7" type="ORF">E0F76_13405</name>
</gene>
<organism evidence="7 8">
    <name type="scientific">Flavobacterium cellulosilyticum</name>
    <dbReference type="NCBI Taxonomy" id="2541731"/>
    <lineage>
        <taxon>Bacteria</taxon>
        <taxon>Pseudomonadati</taxon>
        <taxon>Bacteroidota</taxon>
        <taxon>Flavobacteriia</taxon>
        <taxon>Flavobacteriales</taxon>
        <taxon>Flavobacteriaceae</taxon>
        <taxon>Flavobacterium</taxon>
    </lineage>
</organism>
<name>A0A4R5CEY4_9FLAO</name>
<keyword evidence="8" id="KW-1185">Reference proteome</keyword>
<comment type="similarity">
    <text evidence="1">Belongs to the peptidase C40 family.</text>
</comment>
<dbReference type="InterPro" id="IPR038765">
    <property type="entry name" value="Papain-like_cys_pep_sf"/>
</dbReference>
<dbReference type="Proteomes" id="UP000295479">
    <property type="component" value="Unassembled WGS sequence"/>
</dbReference>
<dbReference type="EMBL" id="SMFK01000009">
    <property type="protein sequence ID" value="TDD95774.1"/>
    <property type="molecule type" value="Genomic_DNA"/>
</dbReference>
<dbReference type="PROSITE" id="PS51935">
    <property type="entry name" value="NLPC_P60"/>
    <property type="match status" value="1"/>
</dbReference>
<proteinExistence type="inferred from homology"/>
<dbReference type="InterPro" id="IPR051202">
    <property type="entry name" value="Peptidase_C40"/>
</dbReference>
<comment type="caution">
    <text evidence="7">The sequence shown here is derived from an EMBL/GenBank/DDBJ whole genome shotgun (WGS) entry which is preliminary data.</text>
</comment>
<keyword evidence="4" id="KW-0788">Thiol protease</keyword>
<reference evidence="7 8" key="1">
    <citation type="submission" date="2019-03" db="EMBL/GenBank/DDBJ databases">
        <title>Flavobacterium AR-3-4 sp. nov. isolated from arctic soil.</title>
        <authorList>
            <person name="Chaudhary D.K."/>
        </authorList>
    </citation>
    <scope>NUCLEOTIDE SEQUENCE [LARGE SCALE GENOMIC DNA]</scope>
    <source>
        <strain evidence="7 8">AR-3-4</strain>
    </source>
</reference>
<dbReference type="AlphaFoldDB" id="A0A4R5CEY4"/>
<evidence type="ECO:0000256" key="2">
    <source>
        <dbReference type="ARBA" id="ARBA00022670"/>
    </source>
</evidence>
<keyword evidence="2" id="KW-0645">Protease</keyword>
<evidence type="ECO:0000256" key="3">
    <source>
        <dbReference type="ARBA" id="ARBA00022801"/>
    </source>
</evidence>
<feature type="transmembrane region" description="Helical" evidence="5">
    <location>
        <begin position="6"/>
        <end position="30"/>
    </location>
</feature>
<evidence type="ECO:0000259" key="6">
    <source>
        <dbReference type="PROSITE" id="PS51935"/>
    </source>
</evidence>
<dbReference type="PANTHER" id="PTHR47053:SF1">
    <property type="entry name" value="MUREIN DD-ENDOPEPTIDASE MEPH-RELATED"/>
    <property type="match status" value="1"/>
</dbReference>
<evidence type="ECO:0000256" key="5">
    <source>
        <dbReference type="SAM" id="Phobius"/>
    </source>
</evidence>
<dbReference type="Pfam" id="PF00877">
    <property type="entry name" value="NLPC_P60"/>
    <property type="match status" value="1"/>
</dbReference>
<dbReference type="SUPFAM" id="SSF54001">
    <property type="entry name" value="Cysteine proteinases"/>
    <property type="match status" value="1"/>
</dbReference>
<evidence type="ECO:0000313" key="8">
    <source>
        <dbReference type="Proteomes" id="UP000295479"/>
    </source>
</evidence>
<dbReference type="PANTHER" id="PTHR47053">
    <property type="entry name" value="MUREIN DD-ENDOPEPTIDASE MEPH-RELATED"/>
    <property type="match status" value="1"/>
</dbReference>
<evidence type="ECO:0000313" key="7">
    <source>
        <dbReference type="EMBL" id="TDD95774.1"/>
    </source>
</evidence>
<dbReference type="InterPro" id="IPR000064">
    <property type="entry name" value="NLP_P60_dom"/>
</dbReference>
<keyword evidence="5" id="KW-0472">Membrane</keyword>
<accession>A0A4R5CEY4</accession>
<keyword evidence="3" id="KW-0378">Hydrolase</keyword>
<dbReference type="Gene3D" id="3.90.1720.10">
    <property type="entry name" value="endopeptidase domain like (from Nostoc punctiforme)"/>
    <property type="match status" value="1"/>
</dbReference>
<keyword evidence="5" id="KW-1133">Transmembrane helix</keyword>
<dbReference type="RefSeq" id="WP_132006971.1">
    <property type="nucleotide sequence ID" value="NZ_SMFK01000009.1"/>
</dbReference>
<dbReference type="GO" id="GO:0008234">
    <property type="term" value="F:cysteine-type peptidase activity"/>
    <property type="evidence" value="ECO:0007669"/>
    <property type="project" value="UniProtKB-KW"/>
</dbReference>
<sequence length="187" mass="21004">MISKKLSSVLFAKLMGLVVLFLCFITYGSLKRVNRLPKIEETYIKNIPIAPIKTTISLRDNIVLFGKELLGTPYVEAACSRDGFDCSGFVFYVFQHHKIQVPRSSSQFSDFGREIPIENVRKGDILVFLSPTRNSIGHVGIVTNPKGKESDFIHATSGREMKVIITNLQNAGYTRRFVKAVDVLFTN</sequence>
<evidence type="ECO:0000256" key="1">
    <source>
        <dbReference type="ARBA" id="ARBA00007074"/>
    </source>
</evidence>
<keyword evidence="5" id="KW-0812">Transmembrane</keyword>
<protein>
    <submittedName>
        <fullName evidence="7">NlpC/P60 family protein</fullName>
    </submittedName>
</protein>
<dbReference type="OrthoDB" id="9807055at2"/>
<feature type="domain" description="NlpC/P60" evidence="6">
    <location>
        <begin position="56"/>
        <end position="185"/>
    </location>
</feature>